<dbReference type="PANTHER" id="PTHR30587">
    <property type="entry name" value="FLAGELLAR BIOSYNTHETIC PROTEIN FLIP"/>
    <property type="match status" value="1"/>
</dbReference>
<proteinExistence type="inferred from homology"/>
<organism evidence="8 9">
    <name type="scientific">Yersinia pestis bv. Antiqua (strain Antiqua)</name>
    <dbReference type="NCBI Taxonomy" id="360102"/>
    <lineage>
        <taxon>Bacteria</taxon>
        <taxon>Pseudomonadati</taxon>
        <taxon>Pseudomonadota</taxon>
        <taxon>Gammaproteobacteria</taxon>
        <taxon>Enterobacterales</taxon>
        <taxon>Yersiniaceae</taxon>
        <taxon>Yersinia</taxon>
    </lineage>
</organism>
<dbReference type="GO" id="GO:0005886">
    <property type="term" value="C:plasma membrane"/>
    <property type="evidence" value="ECO:0007669"/>
    <property type="project" value="UniProtKB-SubCell"/>
</dbReference>
<evidence type="ECO:0000313" key="8">
    <source>
        <dbReference type="EMBL" id="ABG16262.1"/>
    </source>
</evidence>
<geneLocation type="plasmid" evidence="8 9">
    <name>pCD</name>
</geneLocation>
<dbReference type="NCBIfam" id="TIGR01102">
    <property type="entry name" value="yscR"/>
    <property type="match status" value="1"/>
</dbReference>
<dbReference type="RefSeq" id="WP_002212947.1">
    <property type="nucleotide sequence ID" value="NC_008122.1"/>
</dbReference>
<accession>A0A0E1NN36</accession>
<feature type="transmembrane region" description="Helical" evidence="7">
    <location>
        <begin position="12"/>
        <end position="40"/>
    </location>
</feature>
<keyword evidence="5 7" id="KW-1133">Transmembrane helix</keyword>
<dbReference type="Pfam" id="PF00813">
    <property type="entry name" value="FliP"/>
    <property type="match status" value="1"/>
</dbReference>
<dbReference type="InterPro" id="IPR005773">
    <property type="entry name" value="T3SS_YscR-like"/>
</dbReference>
<comment type="caution">
    <text evidence="7">Lacks conserved residue(s) required for the propagation of feature annotation.</text>
</comment>
<keyword evidence="3 7" id="KW-1003">Cell membrane</keyword>
<evidence type="ECO:0000313" key="9">
    <source>
        <dbReference type="Proteomes" id="UP000001971"/>
    </source>
</evidence>
<dbReference type="NCBIfam" id="NF009438">
    <property type="entry name" value="PRK12797.1"/>
    <property type="match status" value="1"/>
</dbReference>
<gene>
    <name evidence="8" type="ordered locus">YPA_CD0018</name>
</gene>
<dbReference type="GO" id="GO:0009306">
    <property type="term" value="P:protein secretion"/>
    <property type="evidence" value="ECO:0007669"/>
    <property type="project" value="UniProtKB-UniRule"/>
</dbReference>
<feature type="transmembrane region" description="Helical" evidence="7">
    <location>
        <begin position="159"/>
        <end position="183"/>
    </location>
</feature>
<name>A0A0E1NN36_YERPA</name>
<dbReference type="PROSITE" id="PS01061">
    <property type="entry name" value="FLIP_2"/>
    <property type="match status" value="1"/>
</dbReference>
<sequence length="217" mass="24427">MIQLPDEINLIIVLSLLTLLPLISVMATSFVKFAVVFSLLRNALGVQQIPPNMAMYGLAIILSLYVMAPVGFATQDYLQANEVSLTNIESVEKFFDEGLAPYRMFLKQHIQAQEYSFFVDSTKQLWPKQYADRLESDSLFILLPAFTVSELTRAFEIGFLIYLPFIVIDLVISNILLAMGMMMVSPMTISLPFKLLLFVLLDGWTRLTHGLVISYGG</sequence>
<dbReference type="AlphaFoldDB" id="A0A0E1NN36"/>
<dbReference type="PATRIC" id="fig|360102.15.peg.4654"/>
<comment type="subcellular location">
    <subcellularLocation>
        <location evidence="1">Cell membrane</location>
        <topology evidence="1">Multi-pass membrane protein</topology>
    </subcellularLocation>
</comment>
<evidence type="ECO:0000256" key="6">
    <source>
        <dbReference type="ARBA" id="ARBA00023136"/>
    </source>
</evidence>
<dbReference type="SMR" id="A0A0E1NN36"/>
<dbReference type="PANTHER" id="PTHR30587:SF2">
    <property type="entry name" value="SURFACE PRESENTATION OF ANTIGENS PROTEIN SPAP"/>
    <property type="match status" value="1"/>
</dbReference>
<dbReference type="PROSITE" id="PS01060">
    <property type="entry name" value="FLIP_1"/>
    <property type="match status" value="1"/>
</dbReference>
<dbReference type="Proteomes" id="UP000001971">
    <property type="component" value="Plasmid pCD"/>
</dbReference>
<evidence type="ECO:0000256" key="7">
    <source>
        <dbReference type="RuleBase" id="RU362070"/>
    </source>
</evidence>
<dbReference type="EMBL" id="CP000311">
    <property type="protein sequence ID" value="ABG16262.1"/>
    <property type="molecule type" value="Genomic_DNA"/>
</dbReference>
<dbReference type="PRINTS" id="PR01302">
    <property type="entry name" value="TYPE3IMPPROT"/>
</dbReference>
<evidence type="ECO:0000256" key="5">
    <source>
        <dbReference type="ARBA" id="ARBA00022989"/>
    </source>
</evidence>
<keyword evidence="4 7" id="KW-0812">Transmembrane</keyword>
<protein>
    <submittedName>
        <fullName evidence="8">Yop secretion membrane protein</fullName>
    </submittedName>
</protein>
<feature type="transmembrane region" description="Helical" evidence="7">
    <location>
        <begin position="52"/>
        <end position="72"/>
    </location>
</feature>
<evidence type="ECO:0000256" key="1">
    <source>
        <dbReference type="ARBA" id="ARBA00004651"/>
    </source>
</evidence>
<dbReference type="HOGENOM" id="CLU_042028_2_0_6"/>
<comment type="similarity">
    <text evidence="2 7">Belongs to the FliP/MopC/SpaP family.</text>
</comment>
<reference evidence="8 9" key="1">
    <citation type="journal article" date="2006" name="J. Bacteriol.">
        <title>Complete genome sequence of Yersinia pestis strains Antiqua and Nepal516: evidence of gene reduction in an emerging pathogen.</title>
        <authorList>
            <person name="Chain P.S."/>
            <person name="Hu P."/>
            <person name="Malfatti S.A."/>
            <person name="Radnedge L."/>
            <person name="Larimer F."/>
            <person name="Vergez L.M."/>
            <person name="Worsham P."/>
            <person name="Chu M.C."/>
            <person name="Andersen G.L."/>
        </authorList>
    </citation>
    <scope>NUCLEOTIDE SEQUENCE [LARGE SCALE GENOMIC DNA]</scope>
    <source>
        <strain evidence="8 9">Antiqua</strain>
        <plasmid evidence="8 9">pCD</plasmid>
    </source>
</reference>
<evidence type="ECO:0000256" key="3">
    <source>
        <dbReference type="ARBA" id="ARBA00022475"/>
    </source>
</evidence>
<evidence type="ECO:0000256" key="4">
    <source>
        <dbReference type="ARBA" id="ARBA00022692"/>
    </source>
</evidence>
<keyword evidence="8" id="KW-0614">Plasmid</keyword>
<evidence type="ECO:0000256" key="2">
    <source>
        <dbReference type="ARBA" id="ARBA00006257"/>
    </source>
</evidence>
<dbReference type="InterPro" id="IPR005838">
    <property type="entry name" value="T3SS_IM_P"/>
</dbReference>
<keyword evidence="6 7" id="KW-0472">Membrane</keyword>
<dbReference type="KEGG" id="ypa:YPA_CD0018"/>